<dbReference type="InterPro" id="IPR013083">
    <property type="entry name" value="Znf_RING/FYVE/PHD"/>
</dbReference>
<dbReference type="Proteomes" id="UP000322245">
    <property type="component" value="Unassembled WGS sequence"/>
</dbReference>
<dbReference type="GO" id="GO:0008270">
    <property type="term" value="F:zinc ion binding"/>
    <property type="evidence" value="ECO:0007669"/>
    <property type="project" value="UniProtKB-KW"/>
</dbReference>
<dbReference type="InterPro" id="IPR019787">
    <property type="entry name" value="Znf_PHD-finger"/>
</dbReference>
<dbReference type="CDD" id="cd16858">
    <property type="entry name" value="ING_ING3_Yng2p"/>
    <property type="match status" value="1"/>
</dbReference>
<feature type="binding site" evidence="12">
    <location>
        <position position="363"/>
    </location>
    <ligand>
        <name>Zn(2+)</name>
        <dbReference type="ChEBI" id="CHEBI:29105"/>
        <label>2</label>
    </ligand>
</feature>
<feature type="site" description="Histone H3K4me3 binding" evidence="11">
    <location>
        <position position="345"/>
    </location>
</feature>
<feature type="binding site" evidence="12">
    <location>
        <position position="341"/>
    </location>
    <ligand>
        <name>Zn(2+)</name>
        <dbReference type="ChEBI" id="CHEBI:29105"/>
        <label>2</label>
    </ligand>
</feature>
<keyword evidence="9" id="KW-0804">Transcription</keyword>
<dbReference type="PANTHER" id="PTHR10333:SF103">
    <property type="entry name" value="INHIBITOR OF GROWTH PROTEIN 3"/>
    <property type="match status" value="1"/>
</dbReference>
<dbReference type="InterPro" id="IPR028651">
    <property type="entry name" value="ING_fam"/>
</dbReference>
<evidence type="ECO:0000256" key="2">
    <source>
        <dbReference type="ARBA" id="ARBA00010210"/>
    </source>
</evidence>
<dbReference type="InterPro" id="IPR011011">
    <property type="entry name" value="Znf_FYVE_PHD"/>
</dbReference>
<feature type="site" description="Histone H3K4me3 binding" evidence="11">
    <location>
        <position position="333"/>
    </location>
</feature>
<protein>
    <recommendedName>
        <fullName evidence="14">Chromatin modification-related protein</fullName>
    </recommendedName>
</protein>
<feature type="compositionally biased region" description="Low complexity" evidence="15">
    <location>
        <begin position="250"/>
        <end position="276"/>
    </location>
</feature>
<evidence type="ECO:0000256" key="4">
    <source>
        <dbReference type="ARBA" id="ARBA00022723"/>
    </source>
</evidence>
<dbReference type="InterPro" id="IPR024610">
    <property type="entry name" value="ING_N_histone-binding"/>
</dbReference>
<feature type="compositionally biased region" description="Basic residues" evidence="15">
    <location>
        <begin position="277"/>
        <end position="286"/>
    </location>
</feature>
<keyword evidence="8" id="KW-0805">Transcription regulation</keyword>
<dbReference type="Pfam" id="PF12998">
    <property type="entry name" value="ING"/>
    <property type="match status" value="1"/>
</dbReference>
<dbReference type="GO" id="GO:0005634">
    <property type="term" value="C:nucleus"/>
    <property type="evidence" value="ECO:0007669"/>
    <property type="project" value="UniProtKB-SubCell"/>
</dbReference>
<evidence type="ECO:0000313" key="18">
    <source>
        <dbReference type="Proteomes" id="UP000322245"/>
    </source>
</evidence>
<feature type="binding site" evidence="12">
    <location>
        <position position="347"/>
    </location>
    <ligand>
        <name>Zn(2+)</name>
        <dbReference type="ChEBI" id="CHEBI:29105"/>
        <label>1</label>
    </ligand>
</feature>
<dbReference type="PROSITE" id="PS01359">
    <property type="entry name" value="ZF_PHD_1"/>
    <property type="match status" value="1"/>
</dbReference>
<feature type="compositionally biased region" description="Acidic residues" evidence="15">
    <location>
        <begin position="292"/>
        <end position="314"/>
    </location>
</feature>
<evidence type="ECO:0000256" key="5">
    <source>
        <dbReference type="ARBA" id="ARBA00022771"/>
    </source>
</evidence>
<feature type="binding site" evidence="12">
    <location>
        <position position="366"/>
    </location>
    <ligand>
        <name>Zn(2+)</name>
        <dbReference type="ChEBI" id="CHEBI:29105"/>
        <label>2</label>
    </ligand>
</feature>
<evidence type="ECO:0000256" key="13">
    <source>
        <dbReference type="PROSITE-ProRule" id="PRU00146"/>
    </source>
</evidence>
<feature type="region of interest" description="Disordered" evidence="15">
    <location>
        <begin position="236"/>
        <end position="314"/>
    </location>
</feature>
<dbReference type="CDD" id="cd15505">
    <property type="entry name" value="PHD_ING"/>
    <property type="match status" value="1"/>
</dbReference>
<feature type="domain" description="PHD-type" evidence="16">
    <location>
        <begin position="320"/>
        <end position="369"/>
    </location>
</feature>
<evidence type="ECO:0000256" key="9">
    <source>
        <dbReference type="ARBA" id="ARBA00023163"/>
    </source>
</evidence>
<dbReference type="Gene3D" id="3.30.40.10">
    <property type="entry name" value="Zinc/RING finger domain, C3HC4 (zinc finger)"/>
    <property type="match status" value="1"/>
</dbReference>
<evidence type="ECO:0000256" key="14">
    <source>
        <dbReference type="RuleBase" id="RU361213"/>
    </source>
</evidence>
<dbReference type="GO" id="GO:0006325">
    <property type="term" value="P:chromatin organization"/>
    <property type="evidence" value="ECO:0007669"/>
    <property type="project" value="UniProtKB-KW"/>
</dbReference>
<dbReference type="PROSITE" id="PS50016">
    <property type="entry name" value="ZF_PHD_2"/>
    <property type="match status" value="1"/>
</dbReference>
<organism evidence="17 18">
    <name type="scientific">Cryptococcus floricola</name>
    <dbReference type="NCBI Taxonomy" id="2591691"/>
    <lineage>
        <taxon>Eukaryota</taxon>
        <taxon>Fungi</taxon>
        <taxon>Dikarya</taxon>
        <taxon>Basidiomycota</taxon>
        <taxon>Agaricomycotina</taxon>
        <taxon>Tremellomycetes</taxon>
        <taxon>Tremellales</taxon>
        <taxon>Cryptococcaceae</taxon>
        <taxon>Cryptococcus</taxon>
    </lineage>
</organism>
<feature type="site" description="Histone H3K4me3 binding" evidence="11">
    <location>
        <position position="337"/>
    </location>
</feature>
<keyword evidence="5 13" id="KW-0863">Zinc-finger</keyword>
<reference evidence="17 18" key="1">
    <citation type="submission" date="2017-05" db="EMBL/GenBank/DDBJ databases">
        <title>The Genome Sequence of Tsuchiyaea wingfieldii DSM 27421.</title>
        <authorList>
            <person name="Cuomo C."/>
            <person name="Passer A."/>
            <person name="Billmyre B."/>
            <person name="Heitman J."/>
        </authorList>
    </citation>
    <scope>NUCLEOTIDE SEQUENCE [LARGE SCALE GENOMIC DNA]</scope>
    <source>
        <strain evidence="17 18">DSM 27421</strain>
    </source>
</reference>
<keyword evidence="6 12" id="KW-0862">Zinc</keyword>
<keyword evidence="4 12" id="KW-0479">Metal-binding</keyword>
<proteinExistence type="inferred from homology"/>
<evidence type="ECO:0000256" key="12">
    <source>
        <dbReference type="PIRSR" id="PIRSR628651-51"/>
    </source>
</evidence>
<dbReference type="GO" id="GO:0000785">
    <property type="term" value="C:chromatin"/>
    <property type="evidence" value="ECO:0007669"/>
    <property type="project" value="UniProtKB-ARBA"/>
</dbReference>
<evidence type="ECO:0000256" key="1">
    <source>
        <dbReference type="ARBA" id="ARBA00004123"/>
    </source>
</evidence>
<gene>
    <name evidence="17" type="ORF">B9479_002830</name>
</gene>
<evidence type="ECO:0000256" key="10">
    <source>
        <dbReference type="ARBA" id="ARBA00023242"/>
    </source>
</evidence>
<dbReference type="SUPFAM" id="SSF57903">
    <property type="entry name" value="FYVE/PHD zinc finger"/>
    <property type="match status" value="1"/>
</dbReference>
<evidence type="ECO:0000256" key="3">
    <source>
        <dbReference type="ARBA" id="ARBA00022604"/>
    </source>
</evidence>
<evidence type="ECO:0000313" key="17">
    <source>
        <dbReference type="EMBL" id="TYJ56427.1"/>
    </source>
</evidence>
<comment type="similarity">
    <text evidence="2 14">Belongs to the ING family.</text>
</comment>
<comment type="subcellular location">
    <subcellularLocation>
        <location evidence="1 14">Nucleus</location>
    </subcellularLocation>
</comment>
<evidence type="ECO:0000256" key="6">
    <source>
        <dbReference type="ARBA" id="ARBA00022833"/>
    </source>
</evidence>
<keyword evidence="18" id="KW-1185">Reference proteome</keyword>
<dbReference type="Gene3D" id="6.10.140.1740">
    <property type="match status" value="1"/>
</dbReference>
<dbReference type="SMART" id="SM01408">
    <property type="entry name" value="ING"/>
    <property type="match status" value="1"/>
</dbReference>
<feature type="binding site" evidence="12">
    <location>
        <position position="323"/>
    </location>
    <ligand>
        <name>Zn(2+)</name>
        <dbReference type="ChEBI" id="CHEBI:29105"/>
        <label>1</label>
    </ligand>
</feature>
<evidence type="ECO:0000256" key="7">
    <source>
        <dbReference type="ARBA" id="ARBA00022853"/>
    </source>
</evidence>
<dbReference type="EMBL" id="NIDF01000024">
    <property type="protein sequence ID" value="TYJ56427.1"/>
    <property type="molecule type" value="Genomic_DNA"/>
</dbReference>
<name>A0A5D3AY60_9TREE</name>
<evidence type="ECO:0000256" key="8">
    <source>
        <dbReference type="ARBA" id="ARBA00023015"/>
    </source>
</evidence>
<feature type="binding site" evidence="12">
    <location>
        <position position="336"/>
    </location>
    <ligand>
        <name>Zn(2+)</name>
        <dbReference type="ChEBI" id="CHEBI:29105"/>
        <label>2</label>
    </ligand>
</feature>
<dbReference type="PANTHER" id="PTHR10333">
    <property type="entry name" value="INHIBITOR OF GROWTH PROTEIN"/>
    <property type="match status" value="1"/>
</dbReference>
<feature type="site" description="Histone H3K4me3 binding" evidence="11">
    <location>
        <position position="322"/>
    </location>
</feature>
<keyword evidence="10 14" id="KW-0539">Nucleus</keyword>
<dbReference type="AlphaFoldDB" id="A0A5D3AY60"/>
<dbReference type="SMART" id="SM00249">
    <property type="entry name" value="PHD"/>
    <property type="match status" value="1"/>
</dbReference>
<keyword evidence="3" id="KW-0341">Growth regulation</keyword>
<accession>A0A5D3AY60</accession>
<comment type="domain">
    <text evidence="14">The PHD-type zinc finger mediates the binding to H3K4me3.</text>
</comment>
<feature type="binding site" evidence="12">
    <location>
        <position position="350"/>
    </location>
    <ligand>
        <name>Zn(2+)</name>
        <dbReference type="ChEBI" id="CHEBI:29105"/>
        <label>1</label>
    </ligand>
</feature>
<comment type="caution">
    <text evidence="17">The sequence shown here is derived from an EMBL/GenBank/DDBJ whole genome shotgun (WGS) entry which is preliminary data.</text>
</comment>
<keyword evidence="7 14" id="KW-0156">Chromatin regulator</keyword>
<evidence type="ECO:0000259" key="16">
    <source>
        <dbReference type="PROSITE" id="PS50016"/>
    </source>
</evidence>
<comment type="subunit">
    <text evidence="14">Component of an histone acetyltransferase complex. Interacts with H3K4me3 and to a lesser extent with H3K4me2.</text>
</comment>
<sequence>MSAVHSPPSFATLYTKSPHIRHPSGDHPSTSHVFMMALPPSLHVHPHFNAEEAAHVVTGLISSLENLPGEVNFLLEEIREKDIRITQLIQRINSRHISLTKPIKSLSSLPPSTATFPLPIPPGAPLPTSHLTQKEAQNLTKIQTEWQQISALQDEKIHLAERLERIVNRAKERAKDHWVKVGGMSVEEVEKAANGLGEMGGGEVVLPPGGLGSGSDARAVKKRKVVAAPVPVPKVQHPALAMPPPPAPRPSLSARSSHSHAPSPVGHGSHHGPIGHSHGHGHRSSRKVSIMSDEDADGEPDDADVDMNDAGDGEGETDETLYCICQQKSYGEMIGCDNDKCVYEWFHVKCVDINGPLPETWYCPDCVSRYGFSNDKNKKSRKR</sequence>
<evidence type="ECO:0000256" key="15">
    <source>
        <dbReference type="SAM" id="MobiDB-lite"/>
    </source>
</evidence>
<feature type="binding site" evidence="12">
    <location>
        <position position="325"/>
    </location>
    <ligand>
        <name>Zn(2+)</name>
        <dbReference type="ChEBI" id="CHEBI:29105"/>
        <label>1</label>
    </ligand>
</feature>
<evidence type="ECO:0000256" key="11">
    <source>
        <dbReference type="PIRSR" id="PIRSR628651-50"/>
    </source>
</evidence>
<dbReference type="InterPro" id="IPR001965">
    <property type="entry name" value="Znf_PHD"/>
</dbReference>
<comment type="function">
    <text evidence="14">Component of an histone acetyltransferase complex.</text>
</comment>
<dbReference type="InterPro" id="IPR019786">
    <property type="entry name" value="Zinc_finger_PHD-type_CS"/>
</dbReference>